<evidence type="ECO:0000313" key="2">
    <source>
        <dbReference type="Proteomes" id="UP001500194"/>
    </source>
</evidence>
<dbReference type="EMBL" id="BAAADU010000002">
    <property type="protein sequence ID" value="GAA0653116.1"/>
    <property type="molecule type" value="Genomic_DNA"/>
</dbReference>
<keyword evidence="2" id="KW-1185">Reference proteome</keyword>
<evidence type="ECO:0000313" key="1">
    <source>
        <dbReference type="EMBL" id="GAA0653116.1"/>
    </source>
</evidence>
<gene>
    <name evidence="1" type="ORF">GCM10009019_15540</name>
</gene>
<accession>A0AAV3T0I4</accession>
<proteinExistence type="predicted"/>
<dbReference type="Proteomes" id="UP001500194">
    <property type="component" value="Unassembled WGS sequence"/>
</dbReference>
<dbReference type="AlphaFoldDB" id="A0AAV3T0I4"/>
<comment type="caution">
    <text evidence="1">The sequence shown here is derived from an EMBL/GenBank/DDBJ whole genome shotgun (WGS) entry which is preliminary data.</text>
</comment>
<dbReference type="InterPro" id="IPR055533">
    <property type="entry name" value="DUF7109"/>
</dbReference>
<protein>
    <submittedName>
        <fullName evidence="1">Uncharacterized protein</fullName>
    </submittedName>
</protein>
<name>A0AAV3T0I4_9EURY</name>
<dbReference type="Pfam" id="PF23421">
    <property type="entry name" value="DUF7109"/>
    <property type="match status" value="1"/>
</dbReference>
<sequence>MTEEAGVTGMNRTLDELAGVVDLFGALTRDELADALHELAFKRGEDVDADAVDAAIERAIDQYALVAVSREDADLIVPGPAAFPTVPDGGPDLPHILDVERRDVPRDELADALRARFAAELADDPGDERRDFLLDVTYDAETWADIDAAGLRERLADRREG</sequence>
<reference evidence="1 2" key="1">
    <citation type="journal article" date="2019" name="Int. J. Syst. Evol. Microbiol.">
        <title>The Global Catalogue of Microorganisms (GCM) 10K type strain sequencing project: providing services to taxonomists for standard genome sequencing and annotation.</title>
        <authorList>
            <consortium name="The Broad Institute Genomics Platform"/>
            <consortium name="The Broad Institute Genome Sequencing Center for Infectious Disease"/>
            <person name="Wu L."/>
            <person name="Ma J."/>
        </authorList>
    </citation>
    <scope>NUCLEOTIDE SEQUENCE [LARGE SCALE GENOMIC DNA]</scope>
    <source>
        <strain evidence="1 2">JCM 16327</strain>
    </source>
</reference>
<organism evidence="1 2">
    <name type="scientific">Salarchaeum japonicum</name>
    <dbReference type="NCBI Taxonomy" id="555573"/>
    <lineage>
        <taxon>Archaea</taxon>
        <taxon>Methanobacteriati</taxon>
        <taxon>Methanobacteriota</taxon>
        <taxon>Stenosarchaea group</taxon>
        <taxon>Halobacteria</taxon>
        <taxon>Halobacteriales</taxon>
        <taxon>Halobacteriaceae</taxon>
    </lineage>
</organism>